<dbReference type="SUPFAM" id="SSF56176">
    <property type="entry name" value="FAD-binding/transporter-associated domain-like"/>
    <property type="match status" value="1"/>
</dbReference>
<reference evidence="3" key="1">
    <citation type="submission" date="2020-09" db="EMBL/GenBank/DDBJ databases">
        <title>Iningainema tapete sp. nov. (Scytonemataceae, Cyanobacteria) from greenhouses in central Florida (USA) produces two types of nodularin with biosynthetic potential for microcystin-LR and anabaenopeptins.</title>
        <authorList>
            <person name="Berthold D.E."/>
            <person name="Lefler F.W."/>
            <person name="Huang I.-S."/>
            <person name="Abdulla H."/>
            <person name="Zimba P.V."/>
            <person name="Laughinghouse H.D. IV."/>
        </authorList>
    </citation>
    <scope>NUCLEOTIDE SEQUENCE</scope>
    <source>
        <strain evidence="3">BLCCT55</strain>
    </source>
</reference>
<evidence type="ECO:0000256" key="1">
    <source>
        <dbReference type="ARBA" id="ARBA00023002"/>
    </source>
</evidence>
<evidence type="ECO:0000313" key="3">
    <source>
        <dbReference type="EMBL" id="MBD2774342.1"/>
    </source>
</evidence>
<dbReference type="RefSeq" id="WP_190831214.1">
    <property type="nucleotide sequence ID" value="NZ_CAWPPI010000069.1"/>
</dbReference>
<dbReference type="InterPro" id="IPR016166">
    <property type="entry name" value="FAD-bd_PCMH"/>
</dbReference>
<evidence type="ECO:0000259" key="2">
    <source>
        <dbReference type="PROSITE" id="PS51387"/>
    </source>
</evidence>
<dbReference type="PANTHER" id="PTHR42659:SF1">
    <property type="entry name" value="OXIDOREDUCTASE"/>
    <property type="match status" value="1"/>
</dbReference>
<dbReference type="EMBL" id="JACXAE010000069">
    <property type="protein sequence ID" value="MBD2774342.1"/>
    <property type="molecule type" value="Genomic_DNA"/>
</dbReference>
<organism evidence="3 4">
    <name type="scientific">Iningainema tapete BLCC-T55</name>
    <dbReference type="NCBI Taxonomy" id="2748662"/>
    <lineage>
        <taxon>Bacteria</taxon>
        <taxon>Bacillati</taxon>
        <taxon>Cyanobacteriota</taxon>
        <taxon>Cyanophyceae</taxon>
        <taxon>Nostocales</taxon>
        <taxon>Scytonemataceae</taxon>
        <taxon>Iningainema tapete</taxon>
    </lineage>
</organism>
<dbReference type="InterPro" id="IPR005107">
    <property type="entry name" value="CO_DH_flav_C"/>
</dbReference>
<keyword evidence="1" id="KW-0560">Oxidoreductase</keyword>
<sequence length="327" mass="35571">MHPFSFVQTPDVNVAINAATNNPMATFIGGGTALLDMMKDYVERHECLIDINRLPFSTIELTENGVRIGALVRNSQLAADAIIQERYPALSETILYAALPQIRNMATVGGNLMQRTRCSYFRDTAFGCNKRVPGSGCPAIDGINRGHALLGTSEHCIASHASSMAIALVAFDAVLNTQSNTGTRRIPLTDFYLLPGDTPHLETVLQHGEMITSVDLPTKAYFAHSTHAKVRDRQLYSNVTVVTALDIKDNVIQEARIALGGVASIPWRAYQAEAVLVGTNANEDALRAAADAAVDGMCVTEHNQFKVELTKRLVVRSLRQSKGEHRA</sequence>
<dbReference type="InterPro" id="IPR016169">
    <property type="entry name" value="FAD-bd_PCMH_sub2"/>
</dbReference>
<dbReference type="PANTHER" id="PTHR42659">
    <property type="entry name" value="XANTHINE DEHYDROGENASE SUBUNIT C-RELATED"/>
    <property type="match status" value="1"/>
</dbReference>
<feature type="domain" description="FAD-binding PCMH-type" evidence="2">
    <location>
        <begin position="1"/>
        <end position="221"/>
    </location>
</feature>
<dbReference type="InterPro" id="IPR036683">
    <property type="entry name" value="CO_DH_flav_C_dom_sf"/>
</dbReference>
<dbReference type="Pfam" id="PF03450">
    <property type="entry name" value="CO_deh_flav_C"/>
    <property type="match status" value="1"/>
</dbReference>
<dbReference type="SMART" id="SM01092">
    <property type="entry name" value="CO_deh_flav_C"/>
    <property type="match status" value="1"/>
</dbReference>
<dbReference type="InterPro" id="IPR002346">
    <property type="entry name" value="Mopterin_DH_FAD-bd"/>
</dbReference>
<dbReference type="InterPro" id="IPR036318">
    <property type="entry name" value="FAD-bd_PCMH-like_sf"/>
</dbReference>
<dbReference type="SUPFAM" id="SSF55447">
    <property type="entry name" value="CO dehydrogenase flavoprotein C-terminal domain-like"/>
    <property type="match status" value="1"/>
</dbReference>
<dbReference type="GO" id="GO:0071949">
    <property type="term" value="F:FAD binding"/>
    <property type="evidence" value="ECO:0007669"/>
    <property type="project" value="InterPro"/>
</dbReference>
<protein>
    <submittedName>
        <fullName evidence="3">Xanthine dehydrogenase family protein subunit M</fullName>
    </submittedName>
</protein>
<gene>
    <name evidence="3" type="ORF">ICL16_20265</name>
</gene>
<dbReference type="Pfam" id="PF00941">
    <property type="entry name" value="FAD_binding_5"/>
    <property type="match status" value="1"/>
</dbReference>
<dbReference type="Gene3D" id="3.30.390.50">
    <property type="entry name" value="CO dehydrogenase flavoprotein, C-terminal domain"/>
    <property type="match status" value="1"/>
</dbReference>
<dbReference type="InterPro" id="IPR016167">
    <property type="entry name" value="FAD-bd_PCMH_sub1"/>
</dbReference>
<accession>A0A8J6XK28</accession>
<comment type="caution">
    <text evidence="3">The sequence shown here is derived from an EMBL/GenBank/DDBJ whole genome shotgun (WGS) entry which is preliminary data.</text>
</comment>
<dbReference type="Gene3D" id="3.30.43.10">
    <property type="entry name" value="Uridine Diphospho-n-acetylenolpyruvylglucosamine Reductase, domain 2"/>
    <property type="match status" value="1"/>
</dbReference>
<dbReference type="PROSITE" id="PS51387">
    <property type="entry name" value="FAD_PCMH"/>
    <property type="match status" value="1"/>
</dbReference>
<dbReference type="Proteomes" id="UP000629098">
    <property type="component" value="Unassembled WGS sequence"/>
</dbReference>
<keyword evidence="4" id="KW-1185">Reference proteome</keyword>
<dbReference type="InterPro" id="IPR051312">
    <property type="entry name" value="Diverse_Substr_Oxidored"/>
</dbReference>
<evidence type="ECO:0000313" key="4">
    <source>
        <dbReference type="Proteomes" id="UP000629098"/>
    </source>
</evidence>
<dbReference type="AlphaFoldDB" id="A0A8J6XK28"/>
<dbReference type="GO" id="GO:0016491">
    <property type="term" value="F:oxidoreductase activity"/>
    <property type="evidence" value="ECO:0007669"/>
    <property type="project" value="UniProtKB-KW"/>
</dbReference>
<name>A0A8J6XK28_9CYAN</name>
<proteinExistence type="predicted"/>
<dbReference type="Gene3D" id="3.30.465.10">
    <property type="match status" value="2"/>
</dbReference>